<keyword evidence="13" id="KW-1185">Reference proteome</keyword>
<evidence type="ECO:0000256" key="7">
    <source>
        <dbReference type="ARBA" id="ARBA00022786"/>
    </source>
</evidence>
<dbReference type="InterPro" id="IPR031127">
    <property type="entry name" value="E3_UB_ligase_RBR"/>
</dbReference>
<dbReference type="Pfam" id="PF01485">
    <property type="entry name" value="IBR"/>
    <property type="match status" value="2"/>
</dbReference>
<gene>
    <name evidence="12" type="ORF">POCTA_138.1.T0150211</name>
</gene>
<evidence type="ECO:0000256" key="2">
    <source>
        <dbReference type="ARBA" id="ARBA00012251"/>
    </source>
</evidence>
<keyword evidence="8" id="KW-0862">Zinc</keyword>
<dbReference type="PROSITE" id="PS50089">
    <property type="entry name" value="ZF_RING_2"/>
    <property type="match status" value="1"/>
</dbReference>
<dbReference type="PROSITE" id="PS51873">
    <property type="entry name" value="TRIAD"/>
    <property type="match status" value="1"/>
</dbReference>
<evidence type="ECO:0000256" key="1">
    <source>
        <dbReference type="ARBA" id="ARBA00001798"/>
    </source>
</evidence>
<dbReference type="GO" id="GO:0008270">
    <property type="term" value="F:zinc ion binding"/>
    <property type="evidence" value="ECO:0007669"/>
    <property type="project" value="UniProtKB-KW"/>
</dbReference>
<feature type="domain" description="RING-type" evidence="10">
    <location>
        <begin position="246"/>
        <end position="287"/>
    </location>
</feature>
<evidence type="ECO:0000256" key="4">
    <source>
        <dbReference type="ARBA" id="ARBA00022723"/>
    </source>
</evidence>
<evidence type="ECO:0000259" key="11">
    <source>
        <dbReference type="PROSITE" id="PS51873"/>
    </source>
</evidence>
<dbReference type="CDD" id="cd20335">
    <property type="entry name" value="BRcat_RBR"/>
    <property type="match status" value="1"/>
</dbReference>
<feature type="domain" description="RING-type" evidence="11">
    <location>
        <begin position="242"/>
        <end position="434"/>
    </location>
</feature>
<evidence type="ECO:0000313" key="13">
    <source>
        <dbReference type="Proteomes" id="UP000683925"/>
    </source>
</evidence>
<evidence type="ECO:0000256" key="8">
    <source>
        <dbReference type="ARBA" id="ARBA00022833"/>
    </source>
</evidence>
<dbReference type="OrthoDB" id="10009520at2759"/>
<dbReference type="EC" id="2.3.2.31" evidence="2"/>
<dbReference type="EMBL" id="CAJJDP010000015">
    <property type="protein sequence ID" value="CAD8143786.1"/>
    <property type="molecule type" value="Genomic_DNA"/>
</dbReference>
<dbReference type="CDD" id="cd22584">
    <property type="entry name" value="Rcat_RBR_unk"/>
    <property type="match status" value="1"/>
</dbReference>
<keyword evidence="5" id="KW-0677">Repeat</keyword>
<comment type="catalytic activity">
    <reaction evidence="1">
        <text>[E2 ubiquitin-conjugating enzyme]-S-ubiquitinyl-L-cysteine + [acceptor protein]-L-lysine = [E2 ubiquitin-conjugating enzyme]-L-cysteine + [acceptor protein]-N(6)-ubiquitinyl-L-lysine.</text>
        <dbReference type="EC" id="2.3.2.31"/>
    </reaction>
</comment>
<keyword evidence="4" id="KW-0479">Metal-binding</keyword>
<keyword evidence="7" id="KW-0833">Ubl conjugation pathway</keyword>
<organism evidence="12 13">
    <name type="scientific">Paramecium octaurelia</name>
    <dbReference type="NCBI Taxonomy" id="43137"/>
    <lineage>
        <taxon>Eukaryota</taxon>
        <taxon>Sar</taxon>
        <taxon>Alveolata</taxon>
        <taxon>Ciliophora</taxon>
        <taxon>Intramacronucleata</taxon>
        <taxon>Oligohymenophorea</taxon>
        <taxon>Peniculida</taxon>
        <taxon>Parameciidae</taxon>
        <taxon>Paramecium</taxon>
    </lineage>
</organism>
<reference evidence="12" key="1">
    <citation type="submission" date="2021-01" db="EMBL/GenBank/DDBJ databases">
        <authorList>
            <consortium name="Genoscope - CEA"/>
            <person name="William W."/>
        </authorList>
    </citation>
    <scope>NUCLEOTIDE SEQUENCE</scope>
</reference>
<dbReference type="FunFam" id="3.30.40.10:FF:000893">
    <property type="entry name" value="RBR-type E3 ubiquitin transferase"/>
    <property type="match status" value="1"/>
</dbReference>
<evidence type="ECO:0000256" key="5">
    <source>
        <dbReference type="ARBA" id="ARBA00022737"/>
    </source>
</evidence>
<comment type="caution">
    <text evidence="12">The sequence shown here is derived from an EMBL/GenBank/DDBJ whole genome shotgun (WGS) entry which is preliminary data.</text>
</comment>
<dbReference type="Proteomes" id="UP000683925">
    <property type="component" value="Unassembled WGS sequence"/>
</dbReference>
<evidence type="ECO:0000256" key="6">
    <source>
        <dbReference type="ARBA" id="ARBA00022771"/>
    </source>
</evidence>
<dbReference type="AlphaFoldDB" id="A0A8S1SWK3"/>
<dbReference type="InterPro" id="IPR002867">
    <property type="entry name" value="IBR_dom"/>
</dbReference>
<accession>A0A8S1SWK3</accession>
<dbReference type="InterPro" id="IPR044066">
    <property type="entry name" value="TRIAD_supradom"/>
</dbReference>
<dbReference type="Pfam" id="PF13639">
    <property type="entry name" value="zf-RING_2"/>
    <property type="match status" value="1"/>
</dbReference>
<dbReference type="OMA" id="CPTENCK"/>
<proteinExistence type="predicted"/>
<evidence type="ECO:0000256" key="9">
    <source>
        <dbReference type="PROSITE-ProRule" id="PRU00175"/>
    </source>
</evidence>
<sequence length="483" mass="56141">MINYFDFSDYIRKVQELPFVDNTSQMLHITFLSFQAGASSSDPKVLKKSFYLINQIHSAYQFQNINLQELQIIYNDYINGKLKIDNEVPDAALQNSSNSQLSSISGLLNKNQRSAVLSEPESQNQMKANENSKIEFKQDISSKQNIQGNLAQNENTDKFINQIQQSNAQMLEKNGNKEATDSSIQNDYQKVEVSIPQIKEIYYLAIDYSKLKKKQQYQEYRDKESQKSQIFSQINQQSQIQQSTQCSICLENVQQDKYALTACQHIYHKQCLANLIEASYEFPFKCPNLQCREEILRDDLESIVSNQVMDRIEKIAFNQYLLQNPNVFQCPTENCKGIYEIEGPIQVCMICQNLFCTRCRRLYHEGVCGEQSFINAAQEARYRQCSQCQRWIEKTAGCNHITCKCGFQFCYLCGAVWVRGRDCECRNRPQQQNDINAQQIPHDLNEIQQFVNQPPQRQSNSQKVDKVLNKLGLSFVKKIFRKW</sequence>
<dbReference type="InterPro" id="IPR001841">
    <property type="entry name" value="Znf_RING"/>
</dbReference>
<dbReference type="GO" id="GO:0016567">
    <property type="term" value="P:protein ubiquitination"/>
    <property type="evidence" value="ECO:0007669"/>
    <property type="project" value="InterPro"/>
</dbReference>
<evidence type="ECO:0000259" key="10">
    <source>
        <dbReference type="PROSITE" id="PS50089"/>
    </source>
</evidence>
<keyword evidence="6 9" id="KW-0863">Zinc-finger</keyword>
<name>A0A8S1SWK3_PAROT</name>
<evidence type="ECO:0000313" key="12">
    <source>
        <dbReference type="EMBL" id="CAD8143786.1"/>
    </source>
</evidence>
<dbReference type="GO" id="GO:0061630">
    <property type="term" value="F:ubiquitin protein ligase activity"/>
    <property type="evidence" value="ECO:0007669"/>
    <property type="project" value="UniProtKB-EC"/>
</dbReference>
<dbReference type="SMART" id="SM00647">
    <property type="entry name" value="IBR"/>
    <property type="match status" value="2"/>
</dbReference>
<keyword evidence="3" id="KW-0808">Transferase</keyword>
<protein>
    <recommendedName>
        <fullName evidence="2">RBR-type E3 ubiquitin transferase</fullName>
        <ecNumber evidence="2">2.3.2.31</ecNumber>
    </recommendedName>
</protein>
<dbReference type="PANTHER" id="PTHR11685">
    <property type="entry name" value="RBR FAMILY RING FINGER AND IBR DOMAIN-CONTAINING"/>
    <property type="match status" value="1"/>
</dbReference>
<evidence type="ECO:0000256" key="3">
    <source>
        <dbReference type="ARBA" id="ARBA00022679"/>
    </source>
</evidence>